<sequence>MVDKNQTLKSPIDFFTDFLEKLGTLEKDTVLININHYKRGIYNGSIQEFFERMYPFYYDSKKHYVDFDKVTYSKFITVLRQISHKNQVAYEYKIKYNHSKHYIEYTFTLPMIEPIPKIECTETPETV</sequence>
<reference evidence="1" key="1">
    <citation type="journal article" date="2020" name="Nature">
        <title>Giant virus diversity and host interactions through global metagenomics.</title>
        <authorList>
            <person name="Schulz F."/>
            <person name="Roux S."/>
            <person name="Paez-Espino D."/>
            <person name="Jungbluth S."/>
            <person name="Walsh D.A."/>
            <person name="Denef V.J."/>
            <person name="McMahon K.D."/>
            <person name="Konstantinidis K.T."/>
            <person name="Eloe-Fadrosh E.A."/>
            <person name="Kyrpides N.C."/>
            <person name="Woyke T."/>
        </authorList>
    </citation>
    <scope>NUCLEOTIDE SEQUENCE</scope>
    <source>
        <strain evidence="1">GVMAG-M-3300023184-160</strain>
    </source>
</reference>
<dbReference type="AlphaFoldDB" id="A0A6C0HNZ7"/>
<protein>
    <submittedName>
        <fullName evidence="1">Uncharacterized protein</fullName>
    </submittedName>
</protein>
<dbReference type="EMBL" id="MN739993">
    <property type="protein sequence ID" value="QHT81825.1"/>
    <property type="molecule type" value="Genomic_DNA"/>
</dbReference>
<organism evidence="1">
    <name type="scientific">viral metagenome</name>
    <dbReference type="NCBI Taxonomy" id="1070528"/>
    <lineage>
        <taxon>unclassified sequences</taxon>
        <taxon>metagenomes</taxon>
        <taxon>organismal metagenomes</taxon>
    </lineage>
</organism>
<name>A0A6C0HNZ7_9ZZZZ</name>
<proteinExistence type="predicted"/>
<accession>A0A6C0HNZ7</accession>
<evidence type="ECO:0000313" key="1">
    <source>
        <dbReference type="EMBL" id="QHT81825.1"/>
    </source>
</evidence>